<evidence type="ECO:0000256" key="1">
    <source>
        <dbReference type="SAM" id="MobiDB-lite"/>
    </source>
</evidence>
<accession>L8FY76</accession>
<dbReference type="VEuPathDB" id="FungiDB:GMDG_01738"/>
<feature type="compositionally biased region" description="Basic residues" evidence="1">
    <location>
        <begin position="33"/>
        <end position="44"/>
    </location>
</feature>
<name>L8FY76_PSED2</name>
<gene>
    <name evidence="2" type="ORF">GMDG_01738</name>
</gene>
<protein>
    <submittedName>
        <fullName evidence="2">Uncharacterized protein</fullName>
    </submittedName>
</protein>
<dbReference type="HOGENOM" id="CLU_2211098_0_0_1"/>
<reference evidence="3" key="1">
    <citation type="submission" date="2010-09" db="EMBL/GenBank/DDBJ databases">
        <title>The genome sequence of Geomyces destructans 20631-21.</title>
        <authorList>
            <consortium name="The Broad Institute Genome Sequencing Platform"/>
            <person name="Cuomo C.A."/>
            <person name="Blehert D.S."/>
            <person name="Lorch J.M."/>
            <person name="Young S.K."/>
            <person name="Zeng Q."/>
            <person name="Gargeya S."/>
            <person name="Fitzgerald M."/>
            <person name="Haas B."/>
            <person name="Abouelleil A."/>
            <person name="Alvarado L."/>
            <person name="Arachchi H.M."/>
            <person name="Berlin A."/>
            <person name="Brown A."/>
            <person name="Chapman S.B."/>
            <person name="Chen Z."/>
            <person name="Dunbar C."/>
            <person name="Freedman E."/>
            <person name="Gearin G."/>
            <person name="Gellesch M."/>
            <person name="Goldberg J."/>
            <person name="Griggs A."/>
            <person name="Gujja S."/>
            <person name="Heiman D."/>
            <person name="Howarth C."/>
            <person name="Larson L."/>
            <person name="Lui A."/>
            <person name="MacDonald P.J.P."/>
            <person name="Montmayeur A."/>
            <person name="Murphy C."/>
            <person name="Neiman D."/>
            <person name="Pearson M."/>
            <person name="Priest M."/>
            <person name="Roberts A."/>
            <person name="Saif S."/>
            <person name="Shea T."/>
            <person name="Shenoy N."/>
            <person name="Sisk P."/>
            <person name="Stolte C."/>
            <person name="Sykes S."/>
            <person name="Wortman J."/>
            <person name="Nusbaum C."/>
            <person name="Birren B."/>
        </authorList>
    </citation>
    <scope>NUCLEOTIDE SEQUENCE [LARGE SCALE GENOMIC DNA]</scope>
    <source>
        <strain evidence="3">ATCC MYA-4855 / 20631-21</strain>
    </source>
</reference>
<proteinExistence type="predicted"/>
<evidence type="ECO:0000313" key="3">
    <source>
        <dbReference type="Proteomes" id="UP000011064"/>
    </source>
</evidence>
<sequence length="107" mass="11553">MRTTRHGEKAASVGPLAGGILPSCDTPAGRGKNNCRHQHRHGHQISHECLDKRHPGSSAEAKRPSGGGTRESLGWDLRDSRAQRPPLCHPLIKNEESAGDEDAYETG</sequence>
<feature type="compositionally biased region" description="Basic and acidic residues" evidence="1">
    <location>
        <begin position="45"/>
        <end position="54"/>
    </location>
</feature>
<dbReference type="Proteomes" id="UP000011064">
    <property type="component" value="Unassembled WGS sequence"/>
</dbReference>
<dbReference type="InParanoid" id="L8FY76"/>
<dbReference type="EMBL" id="GL573190">
    <property type="protein sequence ID" value="ELR05443.1"/>
    <property type="molecule type" value="Genomic_DNA"/>
</dbReference>
<organism evidence="2 3">
    <name type="scientific">Pseudogymnoascus destructans (strain ATCC MYA-4855 / 20631-21)</name>
    <name type="common">Bat white-nose syndrome fungus</name>
    <name type="synonym">Geomyces destructans</name>
    <dbReference type="NCBI Taxonomy" id="658429"/>
    <lineage>
        <taxon>Eukaryota</taxon>
        <taxon>Fungi</taxon>
        <taxon>Dikarya</taxon>
        <taxon>Ascomycota</taxon>
        <taxon>Pezizomycotina</taxon>
        <taxon>Leotiomycetes</taxon>
        <taxon>Thelebolales</taxon>
        <taxon>Thelebolaceae</taxon>
        <taxon>Pseudogymnoascus</taxon>
    </lineage>
</organism>
<dbReference type="AlphaFoldDB" id="L8FY76"/>
<feature type="compositionally biased region" description="Acidic residues" evidence="1">
    <location>
        <begin position="97"/>
        <end position="107"/>
    </location>
</feature>
<feature type="region of interest" description="Disordered" evidence="1">
    <location>
        <begin position="1"/>
        <end position="107"/>
    </location>
</feature>
<evidence type="ECO:0000313" key="2">
    <source>
        <dbReference type="EMBL" id="ELR05443.1"/>
    </source>
</evidence>
<keyword evidence="3" id="KW-1185">Reference proteome</keyword>